<evidence type="ECO:0000256" key="1">
    <source>
        <dbReference type="ARBA" id="ARBA00004304"/>
    </source>
</evidence>
<dbReference type="PANTHER" id="PTHR34038">
    <property type="entry name" value="ATP SYNTHASE MEMBRANE SUBUNIT DAPIT, MITOCHONDRIAL"/>
    <property type="match status" value="1"/>
</dbReference>
<dbReference type="PANTHER" id="PTHR34038:SF1">
    <property type="entry name" value="ATP SYNTHASE MEMBRANE SUBUNIT K, MITOCHONDRIAL"/>
    <property type="match status" value="1"/>
</dbReference>
<comment type="subcellular location">
    <subcellularLocation>
        <location evidence="1">Mitochondrion membrane</location>
        <topology evidence="1">Single-pass membrane protein</topology>
    </subcellularLocation>
</comment>
<name>A0A0A1XN09_ZEUCU</name>
<keyword evidence="6" id="KW-0687">Ribonucleoprotein</keyword>
<dbReference type="Pfam" id="PF14960">
    <property type="entry name" value="ATP_synth_reg"/>
    <property type="match status" value="1"/>
</dbReference>
<organism evidence="6">
    <name type="scientific">Zeugodacus cucurbitae</name>
    <name type="common">Melon fruit fly</name>
    <name type="synonym">Bactrocera cucurbitae</name>
    <dbReference type="NCBI Taxonomy" id="28588"/>
    <lineage>
        <taxon>Eukaryota</taxon>
        <taxon>Metazoa</taxon>
        <taxon>Ecdysozoa</taxon>
        <taxon>Arthropoda</taxon>
        <taxon>Hexapoda</taxon>
        <taxon>Insecta</taxon>
        <taxon>Pterygota</taxon>
        <taxon>Neoptera</taxon>
        <taxon>Endopterygota</taxon>
        <taxon>Diptera</taxon>
        <taxon>Brachycera</taxon>
        <taxon>Muscomorpha</taxon>
        <taxon>Tephritoidea</taxon>
        <taxon>Tephritidae</taxon>
        <taxon>Zeugodacus</taxon>
        <taxon>Zeugodacus</taxon>
    </lineage>
</organism>
<reference evidence="6" key="2">
    <citation type="journal article" date="2015" name="Gigascience">
        <title>Reconstructing a comprehensive transcriptome assembly of a white-pupal translocated strain of the pest fruit fly Bactrocera cucurbitae.</title>
        <authorList>
            <person name="Sim S.B."/>
            <person name="Calla B."/>
            <person name="Hall B."/>
            <person name="DeRego T."/>
            <person name="Geib S.M."/>
        </authorList>
    </citation>
    <scope>NUCLEOTIDE SEQUENCE</scope>
</reference>
<proteinExistence type="predicted"/>
<reference evidence="6" key="1">
    <citation type="submission" date="2014-11" db="EMBL/GenBank/DDBJ databases">
        <authorList>
            <person name="Geib S."/>
        </authorList>
    </citation>
    <scope>NUCLEOTIDE SEQUENCE</scope>
</reference>
<keyword evidence="5" id="KW-0472">Membrane</keyword>
<keyword evidence="6" id="KW-0689">Ribosomal protein</keyword>
<evidence type="ECO:0000313" key="6">
    <source>
        <dbReference type="EMBL" id="JAD12724.1"/>
    </source>
</evidence>
<evidence type="ECO:0000256" key="2">
    <source>
        <dbReference type="ARBA" id="ARBA00022692"/>
    </source>
</evidence>
<evidence type="ECO:0000256" key="4">
    <source>
        <dbReference type="ARBA" id="ARBA00023128"/>
    </source>
</evidence>
<keyword evidence="2" id="KW-0812">Transmembrane</keyword>
<keyword evidence="3" id="KW-1133">Transmembrane helix</keyword>
<dbReference type="InterPro" id="IPR009125">
    <property type="entry name" value="ATPMK"/>
</dbReference>
<accession>A0A0A1XN09</accession>
<dbReference type="GO" id="GO:0005840">
    <property type="term" value="C:ribosome"/>
    <property type="evidence" value="ECO:0007669"/>
    <property type="project" value="UniProtKB-KW"/>
</dbReference>
<protein>
    <submittedName>
        <fullName evidence="6">Putative 60S ribosomal protein L33</fullName>
    </submittedName>
</protein>
<evidence type="ECO:0000256" key="5">
    <source>
        <dbReference type="ARBA" id="ARBA00023136"/>
    </source>
</evidence>
<gene>
    <name evidence="6" type="primary">CG15458</name>
    <name evidence="6" type="ORF">g.21935</name>
</gene>
<evidence type="ECO:0000256" key="3">
    <source>
        <dbReference type="ARBA" id="ARBA00022989"/>
    </source>
</evidence>
<dbReference type="GO" id="GO:0031966">
    <property type="term" value="C:mitochondrial membrane"/>
    <property type="evidence" value="ECO:0007669"/>
    <property type="project" value="UniProtKB-SubCell"/>
</dbReference>
<dbReference type="AlphaFoldDB" id="A0A0A1XN09"/>
<keyword evidence="4" id="KW-0496">Mitochondrion</keyword>
<sequence>MSNFNKMFNSTTITGRANVAKVTYASFALFYIIHRLRKRLKAASKCNECECKECHNGAASSADKQNGGASGGSTCDMETWRRAIEAKKTSVTNAGDSVGNESVITLNTVDVADAGNDAKKEVHILGPVNAQKQTAKMKCCDDDN</sequence>
<dbReference type="EMBL" id="GBXI01001568">
    <property type="protein sequence ID" value="JAD12724.1"/>
    <property type="molecule type" value="Transcribed_RNA"/>
</dbReference>